<dbReference type="NCBIfam" id="TIGR00401">
    <property type="entry name" value="msrA"/>
    <property type="match status" value="1"/>
</dbReference>
<dbReference type="InterPro" id="IPR002569">
    <property type="entry name" value="Met_Sox_Rdtase_MsrA_dom"/>
</dbReference>
<reference evidence="7" key="1">
    <citation type="submission" date="2021-02" db="EMBL/GenBank/DDBJ databases">
        <title>Genome sequence of Rhodospirillales sp. strain TMPK1 isolated from soil.</title>
        <authorList>
            <person name="Nakai R."/>
            <person name="Kusada H."/>
            <person name="Tamaki H."/>
        </authorList>
    </citation>
    <scope>NUCLEOTIDE SEQUENCE</scope>
    <source>
        <strain evidence="7">TMPK1</strain>
    </source>
</reference>
<dbReference type="SUPFAM" id="SSF55068">
    <property type="entry name" value="Peptide methionine sulfoxide reductase"/>
    <property type="match status" value="1"/>
</dbReference>
<dbReference type="Gene3D" id="3.30.1060.10">
    <property type="entry name" value="Peptide methionine sulphoxide reductase MsrA"/>
    <property type="match status" value="1"/>
</dbReference>
<dbReference type="PANTHER" id="PTHR43774:SF1">
    <property type="entry name" value="PEPTIDE METHIONINE SULFOXIDE REDUCTASE MSRA 2"/>
    <property type="match status" value="1"/>
</dbReference>
<dbReference type="InterPro" id="IPR036509">
    <property type="entry name" value="Met_Sox_Rdtase_MsrA_sf"/>
</dbReference>
<comment type="catalytic activity">
    <reaction evidence="2 4">
        <text>L-methionyl-[protein] + [thioredoxin]-disulfide + H2O = L-methionyl-(S)-S-oxide-[protein] + [thioredoxin]-dithiol</text>
        <dbReference type="Rhea" id="RHEA:14217"/>
        <dbReference type="Rhea" id="RHEA-COMP:10698"/>
        <dbReference type="Rhea" id="RHEA-COMP:10700"/>
        <dbReference type="Rhea" id="RHEA-COMP:12313"/>
        <dbReference type="Rhea" id="RHEA-COMP:12315"/>
        <dbReference type="ChEBI" id="CHEBI:15377"/>
        <dbReference type="ChEBI" id="CHEBI:16044"/>
        <dbReference type="ChEBI" id="CHEBI:29950"/>
        <dbReference type="ChEBI" id="CHEBI:44120"/>
        <dbReference type="ChEBI" id="CHEBI:50058"/>
        <dbReference type="EC" id="1.8.4.11"/>
    </reaction>
</comment>
<dbReference type="Pfam" id="PF01625">
    <property type="entry name" value="PMSR"/>
    <property type="match status" value="1"/>
</dbReference>
<dbReference type="AlphaFoldDB" id="A0A8S8XI79"/>
<name>A0A8S8XI79_9PROT</name>
<feature type="active site" evidence="4">
    <location>
        <position position="44"/>
    </location>
</feature>
<dbReference type="EC" id="1.8.4.11" evidence="4"/>
<gene>
    <name evidence="7" type="primary">msrA_2</name>
    <name evidence="4" type="synonym">msrA</name>
    <name evidence="7" type="ORF">TMPK1_35340</name>
</gene>
<keyword evidence="8" id="KW-1185">Reference proteome</keyword>
<organism evidence="7 8">
    <name type="scientific">Roseiterribacter gracilis</name>
    <dbReference type="NCBI Taxonomy" id="2812848"/>
    <lineage>
        <taxon>Bacteria</taxon>
        <taxon>Pseudomonadati</taxon>
        <taxon>Pseudomonadota</taxon>
        <taxon>Alphaproteobacteria</taxon>
        <taxon>Rhodospirillales</taxon>
        <taxon>Roseiterribacteraceae</taxon>
        <taxon>Roseiterribacter</taxon>
    </lineage>
</organism>
<evidence type="ECO:0000256" key="5">
    <source>
        <dbReference type="SAM" id="SignalP"/>
    </source>
</evidence>
<evidence type="ECO:0000313" key="7">
    <source>
        <dbReference type="EMBL" id="GIL41297.1"/>
    </source>
</evidence>
<comment type="similarity">
    <text evidence="4">Belongs to the MsrA Met sulfoxide reductase family.</text>
</comment>
<feature type="chain" id="PRO_5035775556" description="Peptide methionine sulfoxide reductase MsrA" evidence="5">
    <location>
        <begin position="25"/>
        <end position="213"/>
    </location>
</feature>
<evidence type="ECO:0000313" key="8">
    <source>
        <dbReference type="Proteomes" id="UP000681075"/>
    </source>
</evidence>
<accession>A0A8S8XI79</accession>
<dbReference type="Proteomes" id="UP000681075">
    <property type="component" value="Unassembled WGS sequence"/>
</dbReference>
<keyword evidence="5" id="KW-0732">Signal</keyword>
<dbReference type="HAMAP" id="MF_01401">
    <property type="entry name" value="MsrA"/>
    <property type="match status" value="1"/>
</dbReference>
<dbReference type="GO" id="GO:0008113">
    <property type="term" value="F:peptide-methionine (S)-S-oxide reductase activity"/>
    <property type="evidence" value="ECO:0007669"/>
    <property type="project" value="UniProtKB-UniRule"/>
</dbReference>
<comment type="catalytic activity">
    <reaction evidence="3 4">
        <text>[thioredoxin]-disulfide + L-methionine + H2O = L-methionine (S)-S-oxide + [thioredoxin]-dithiol</text>
        <dbReference type="Rhea" id="RHEA:19993"/>
        <dbReference type="Rhea" id="RHEA-COMP:10698"/>
        <dbReference type="Rhea" id="RHEA-COMP:10700"/>
        <dbReference type="ChEBI" id="CHEBI:15377"/>
        <dbReference type="ChEBI" id="CHEBI:29950"/>
        <dbReference type="ChEBI" id="CHEBI:50058"/>
        <dbReference type="ChEBI" id="CHEBI:57844"/>
        <dbReference type="ChEBI" id="CHEBI:58772"/>
        <dbReference type="EC" id="1.8.4.11"/>
    </reaction>
</comment>
<feature type="signal peptide" evidence="5">
    <location>
        <begin position="1"/>
        <end position="24"/>
    </location>
</feature>
<evidence type="ECO:0000256" key="2">
    <source>
        <dbReference type="ARBA" id="ARBA00047806"/>
    </source>
</evidence>
<evidence type="ECO:0000256" key="4">
    <source>
        <dbReference type="HAMAP-Rule" id="MF_01401"/>
    </source>
</evidence>
<dbReference type="EMBL" id="BOPV01000001">
    <property type="protein sequence ID" value="GIL41297.1"/>
    <property type="molecule type" value="Genomic_DNA"/>
</dbReference>
<evidence type="ECO:0000256" key="3">
    <source>
        <dbReference type="ARBA" id="ARBA00048782"/>
    </source>
</evidence>
<keyword evidence="1 4" id="KW-0560">Oxidoreductase</keyword>
<sequence>MRTKIQAALVAITFAIGVIGSATASEVQPPPAPGLKVATFAGGCFWCMEPPFDSTPGVVATISGYTGGTVANATYEQVSAGTTGHAEAVQVVYDPAKVTYPQLLYVYWRNVDPLTKDRQFCDSGTQYRTAIFVHDDEQKKAAEASRADVQKKFGSNQVVTQIADAGPFYRAEEYHQDYYKKNAIAYRFYRFNCGRDARLKQLWGDEAGGGTEH</sequence>
<comment type="function">
    <text evidence="4">Has an important function as a repair enzyme for proteins that have been inactivated by oxidation. Catalyzes the reversible oxidation-reduction of methionine sulfoxide in proteins to methionine.</text>
</comment>
<comment type="caution">
    <text evidence="7">The sequence shown here is derived from an EMBL/GenBank/DDBJ whole genome shotgun (WGS) entry which is preliminary data.</text>
</comment>
<evidence type="ECO:0000259" key="6">
    <source>
        <dbReference type="Pfam" id="PF01625"/>
    </source>
</evidence>
<dbReference type="PANTHER" id="PTHR43774">
    <property type="entry name" value="PEPTIDE METHIONINE SULFOXIDE REDUCTASE"/>
    <property type="match status" value="1"/>
</dbReference>
<evidence type="ECO:0000256" key="1">
    <source>
        <dbReference type="ARBA" id="ARBA00023002"/>
    </source>
</evidence>
<feature type="domain" description="Peptide methionine sulphoxide reductase MsrA" evidence="6">
    <location>
        <begin position="38"/>
        <end position="186"/>
    </location>
</feature>
<proteinExistence type="inferred from homology"/>
<protein>
    <recommendedName>
        <fullName evidence="4">Peptide methionine sulfoxide reductase MsrA</fullName>
        <shortName evidence="4">Protein-methionine-S-oxide reductase</shortName>
        <ecNumber evidence="4">1.8.4.11</ecNumber>
    </recommendedName>
    <alternativeName>
        <fullName evidence="4">Peptide-methionine (S)-S-oxide reductase</fullName>
        <shortName evidence="4">Peptide Met(O) reductase</shortName>
    </alternativeName>
</protein>